<evidence type="ECO:0000256" key="6">
    <source>
        <dbReference type="ARBA" id="ARBA00022741"/>
    </source>
</evidence>
<dbReference type="InterPro" id="IPR018022">
    <property type="entry name" value="IPT"/>
</dbReference>
<dbReference type="GO" id="GO:0005524">
    <property type="term" value="F:ATP binding"/>
    <property type="evidence" value="ECO:0007669"/>
    <property type="project" value="UniProtKB-UniRule"/>
</dbReference>
<name>A0A560ITI4_9BRAD</name>
<protein>
    <recommendedName>
        <fullName evidence="10">tRNA dimethylallyltransferase</fullName>
        <ecNumber evidence="10">2.5.1.75</ecNumber>
    </recommendedName>
    <alternativeName>
        <fullName evidence="10">Dimethylallyl diphosphate:tRNA dimethylallyltransferase</fullName>
        <shortName evidence="10">DMAPP:tRNA dimethylallyltransferase</shortName>
        <shortName evidence="10">DMATase</shortName>
    </alternativeName>
    <alternativeName>
        <fullName evidence="10">Isopentenyl-diphosphate:tRNA isopentenyltransferase</fullName>
        <shortName evidence="10">IPP transferase</shortName>
        <shortName evidence="10">IPPT</shortName>
        <shortName evidence="10">IPTase</shortName>
    </alternativeName>
</protein>
<comment type="catalytic activity">
    <reaction evidence="9 10 11">
        <text>adenosine(37) in tRNA + dimethylallyl diphosphate = N(6)-dimethylallyladenosine(37) in tRNA + diphosphate</text>
        <dbReference type="Rhea" id="RHEA:26482"/>
        <dbReference type="Rhea" id="RHEA-COMP:10162"/>
        <dbReference type="Rhea" id="RHEA-COMP:10375"/>
        <dbReference type="ChEBI" id="CHEBI:33019"/>
        <dbReference type="ChEBI" id="CHEBI:57623"/>
        <dbReference type="ChEBI" id="CHEBI:74411"/>
        <dbReference type="ChEBI" id="CHEBI:74415"/>
        <dbReference type="EC" id="2.5.1.75"/>
    </reaction>
</comment>
<comment type="function">
    <text evidence="2 10 12">Catalyzes the transfer of a dimethylallyl group onto the adenine at position 37 in tRNAs that read codons beginning with uridine, leading to the formation of N6-(dimethylallyl)adenosine (i(6)A).</text>
</comment>
<dbReference type="HAMAP" id="MF_00185">
    <property type="entry name" value="IPP_trans"/>
    <property type="match status" value="1"/>
</dbReference>
<comment type="cofactor">
    <cofactor evidence="1 10">
        <name>Mg(2+)</name>
        <dbReference type="ChEBI" id="CHEBI:18420"/>
    </cofactor>
</comment>
<dbReference type="InterPro" id="IPR039657">
    <property type="entry name" value="Dimethylallyltransferase"/>
</dbReference>
<accession>A0A560ITI4</accession>
<evidence type="ECO:0000313" key="15">
    <source>
        <dbReference type="Proteomes" id="UP000315914"/>
    </source>
</evidence>
<reference evidence="14 15" key="1">
    <citation type="submission" date="2019-06" db="EMBL/GenBank/DDBJ databases">
        <title>Genomic Encyclopedia of Type Strains, Phase IV (KMG-V): Genome sequencing to study the core and pangenomes of soil and plant-associated prokaryotes.</title>
        <authorList>
            <person name="Whitman W."/>
        </authorList>
    </citation>
    <scope>NUCLEOTIDE SEQUENCE [LARGE SCALE GENOMIC DNA]</scope>
    <source>
        <strain evidence="14 15">BR 10556</strain>
    </source>
</reference>
<evidence type="ECO:0000256" key="2">
    <source>
        <dbReference type="ARBA" id="ARBA00003213"/>
    </source>
</evidence>
<dbReference type="PANTHER" id="PTHR11088">
    <property type="entry name" value="TRNA DIMETHYLALLYLTRANSFERASE"/>
    <property type="match status" value="1"/>
</dbReference>
<feature type="binding site" evidence="10">
    <location>
        <begin position="19"/>
        <end position="26"/>
    </location>
    <ligand>
        <name>ATP</name>
        <dbReference type="ChEBI" id="CHEBI:30616"/>
    </ligand>
</feature>
<proteinExistence type="inferred from homology"/>
<dbReference type="GO" id="GO:0052381">
    <property type="term" value="F:tRNA dimethylallyltransferase activity"/>
    <property type="evidence" value="ECO:0007669"/>
    <property type="project" value="UniProtKB-UniRule"/>
</dbReference>
<keyword evidence="4 10" id="KW-0808">Transferase</keyword>
<dbReference type="EMBL" id="VITW01000005">
    <property type="protein sequence ID" value="TWB74361.1"/>
    <property type="molecule type" value="Genomic_DNA"/>
</dbReference>
<evidence type="ECO:0000256" key="11">
    <source>
        <dbReference type="RuleBase" id="RU003783"/>
    </source>
</evidence>
<evidence type="ECO:0000313" key="14">
    <source>
        <dbReference type="EMBL" id="TWB74361.1"/>
    </source>
</evidence>
<gene>
    <name evidence="10" type="primary">miaA</name>
    <name evidence="14" type="ORF">FBZ95_105615</name>
</gene>
<evidence type="ECO:0000256" key="4">
    <source>
        <dbReference type="ARBA" id="ARBA00022679"/>
    </source>
</evidence>
<comment type="caution">
    <text evidence="10">Lacks conserved residue(s) required for the propagation of feature annotation.</text>
</comment>
<evidence type="ECO:0000256" key="9">
    <source>
        <dbReference type="ARBA" id="ARBA00049563"/>
    </source>
</evidence>
<evidence type="ECO:0000256" key="5">
    <source>
        <dbReference type="ARBA" id="ARBA00022694"/>
    </source>
</evidence>
<comment type="subunit">
    <text evidence="10">Monomer.</text>
</comment>
<sequence length="318" mass="34885">MSEGQVGRGSIGKAVLIAGPTASGKSALALELALSASGTVINADSMQVYRDLRIITARPTHGDEARVPHRLYGHVDAAVNFSAGAWVADAAKALEEAQAAGRLPIFVGGTGLYFKALTAGLSVVPPIPAEVREDVRARLERNGVEALHAELAARDPRAAERLNLRDRTRIARALEVIEATGRSLLDWHQEGQPPLLPRDSFRAVFLAPERDDLYARIDARFDAMLGGRALREVERLAARHLDPLLPAMKAHGVPALIRHLHGELSLEEAATIGRADTRHYAKRQFTWFRHQLPEFEWVKPEEARGWLTAIVSADRDER</sequence>
<comment type="similarity">
    <text evidence="3 10 13">Belongs to the IPP transferase family.</text>
</comment>
<keyword evidence="15" id="KW-1185">Reference proteome</keyword>
<dbReference type="EC" id="2.5.1.75" evidence="10"/>
<dbReference type="Pfam" id="PF01715">
    <property type="entry name" value="IPPT"/>
    <property type="match status" value="1"/>
</dbReference>
<feature type="binding site" evidence="10">
    <location>
        <begin position="21"/>
        <end position="26"/>
    </location>
    <ligand>
        <name>substrate</name>
    </ligand>
</feature>
<dbReference type="NCBIfam" id="TIGR00174">
    <property type="entry name" value="miaA"/>
    <property type="match status" value="1"/>
</dbReference>
<organism evidence="14 15">
    <name type="scientific">Bradyrhizobium sacchari</name>
    <dbReference type="NCBI Taxonomy" id="1399419"/>
    <lineage>
        <taxon>Bacteria</taxon>
        <taxon>Pseudomonadati</taxon>
        <taxon>Pseudomonadota</taxon>
        <taxon>Alphaproteobacteria</taxon>
        <taxon>Hyphomicrobiales</taxon>
        <taxon>Nitrobacteraceae</taxon>
        <taxon>Bradyrhizobium</taxon>
    </lineage>
</organism>
<evidence type="ECO:0000256" key="7">
    <source>
        <dbReference type="ARBA" id="ARBA00022840"/>
    </source>
</evidence>
<comment type="caution">
    <text evidence="14">The sequence shown here is derived from an EMBL/GenBank/DDBJ whole genome shotgun (WGS) entry which is preliminary data.</text>
</comment>
<evidence type="ECO:0000256" key="10">
    <source>
        <dbReference type="HAMAP-Rule" id="MF_00185"/>
    </source>
</evidence>
<evidence type="ECO:0000256" key="8">
    <source>
        <dbReference type="ARBA" id="ARBA00022842"/>
    </source>
</evidence>
<keyword evidence="7 10" id="KW-0067">ATP-binding</keyword>
<dbReference type="FunFam" id="1.10.20.140:FF:000001">
    <property type="entry name" value="tRNA dimethylallyltransferase"/>
    <property type="match status" value="1"/>
</dbReference>
<feature type="region of interest" description="Interaction with substrate tRNA" evidence="10">
    <location>
        <begin position="44"/>
        <end position="47"/>
    </location>
</feature>
<dbReference type="InterPro" id="IPR027417">
    <property type="entry name" value="P-loop_NTPase"/>
</dbReference>
<dbReference type="GO" id="GO:0006400">
    <property type="term" value="P:tRNA modification"/>
    <property type="evidence" value="ECO:0007669"/>
    <property type="project" value="TreeGrafter"/>
</dbReference>
<feature type="site" description="Interaction with substrate tRNA" evidence="10">
    <location>
        <position position="136"/>
    </location>
</feature>
<dbReference type="Gene3D" id="1.10.20.140">
    <property type="match status" value="1"/>
</dbReference>
<evidence type="ECO:0000256" key="12">
    <source>
        <dbReference type="RuleBase" id="RU003784"/>
    </source>
</evidence>
<keyword evidence="5 10" id="KW-0819">tRNA processing</keyword>
<dbReference type="RefSeq" id="WP_145680251.1">
    <property type="nucleotide sequence ID" value="NZ_VITU01000004.1"/>
</dbReference>
<dbReference type="Proteomes" id="UP000315914">
    <property type="component" value="Unassembled WGS sequence"/>
</dbReference>
<keyword evidence="6 10" id="KW-0547">Nucleotide-binding</keyword>
<feature type="site" description="Interaction with substrate tRNA" evidence="10">
    <location>
        <position position="110"/>
    </location>
</feature>
<evidence type="ECO:0000256" key="3">
    <source>
        <dbReference type="ARBA" id="ARBA00005842"/>
    </source>
</evidence>
<keyword evidence="8 10" id="KW-0460">Magnesium</keyword>
<dbReference type="Gene3D" id="3.40.50.300">
    <property type="entry name" value="P-loop containing nucleotide triphosphate hydrolases"/>
    <property type="match status" value="1"/>
</dbReference>
<dbReference type="SUPFAM" id="SSF52540">
    <property type="entry name" value="P-loop containing nucleoside triphosphate hydrolases"/>
    <property type="match status" value="2"/>
</dbReference>
<dbReference type="AlphaFoldDB" id="A0A560ITI4"/>
<evidence type="ECO:0000256" key="13">
    <source>
        <dbReference type="RuleBase" id="RU003785"/>
    </source>
</evidence>
<evidence type="ECO:0000256" key="1">
    <source>
        <dbReference type="ARBA" id="ARBA00001946"/>
    </source>
</evidence>
<dbReference type="PANTHER" id="PTHR11088:SF60">
    <property type="entry name" value="TRNA DIMETHYLALLYLTRANSFERASE"/>
    <property type="match status" value="1"/>
</dbReference>